<feature type="signal peptide" evidence="2">
    <location>
        <begin position="1"/>
        <end position="25"/>
    </location>
</feature>
<reference evidence="5 6" key="1">
    <citation type="submission" date="2020-04" db="EMBL/GenBank/DDBJ databases">
        <authorList>
            <person name="Hitch T.C.A."/>
            <person name="Wylensek D."/>
            <person name="Clavel T."/>
        </authorList>
    </citation>
    <scope>NUCLEOTIDE SEQUENCE [LARGE SCALE GENOMIC DNA]</scope>
    <source>
        <strain evidence="5 6">WB01_D5_05</strain>
    </source>
</reference>
<dbReference type="Gene3D" id="2.40.40.10">
    <property type="entry name" value="RlpA-like domain"/>
    <property type="match status" value="1"/>
</dbReference>
<dbReference type="GO" id="GO:0019867">
    <property type="term" value="C:outer membrane"/>
    <property type="evidence" value="ECO:0007669"/>
    <property type="project" value="InterPro"/>
</dbReference>
<evidence type="ECO:0000313" key="6">
    <source>
        <dbReference type="Proteomes" id="UP000561326"/>
    </source>
</evidence>
<protein>
    <recommendedName>
        <fullName evidence="7">3D (Asp-Asp-Asp) domain-containing protein</fullName>
    </recommendedName>
</protein>
<dbReference type="Pfam" id="PF06725">
    <property type="entry name" value="3D"/>
    <property type="match status" value="1"/>
</dbReference>
<proteinExistence type="predicted"/>
<dbReference type="InterPro" id="IPR036365">
    <property type="entry name" value="PGBD-like_sf"/>
</dbReference>
<dbReference type="InterPro" id="IPR002477">
    <property type="entry name" value="Peptidoglycan-bd-like"/>
</dbReference>
<dbReference type="Proteomes" id="UP000561326">
    <property type="component" value="Unassembled WGS sequence"/>
</dbReference>
<dbReference type="SUPFAM" id="SSF47090">
    <property type="entry name" value="PGBD-like"/>
    <property type="match status" value="1"/>
</dbReference>
<comment type="caution">
    <text evidence="5">The sequence shown here is derived from an EMBL/GenBank/DDBJ whole genome shotgun (WGS) entry which is preliminary data.</text>
</comment>
<dbReference type="Gene3D" id="1.10.101.10">
    <property type="entry name" value="PGBD-like superfamily/PGBD"/>
    <property type="match status" value="1"/>
</dbReference>
<organism evidence="5 6">
    <name type="scientific">Aneurinibacillus aneurinilyticus</name>
    <name type="common">Bacillus aneurinolyticus</name>
    <dbReference type="NCBI Taxonomy" id="1391"/>
    <lineage>
        <taxon>Bacteria</taxon>
        <taxon>Bacillati</taxon>
        <taxon>Bacillota</taxon>
        <taxon>Bacilli</taxon>
        <taxon>Bacillales</taxon>
        <taxon>Paenibacillaceae</taxon>
        <taxon>Aneurinibacillus group</taxon>
        <taxon>Aneurinibacillus</taxon>
    </lineage>
</organism>
<gene>
    <name evidence="5" type="ORF">HF838_05610</name>
</gene>
<dbReference type="InterPro" id="IPR051933">
    <property type="entry name" value="Resuscitation_pf_RpfB"/>
</dbReference>
<evidence type="ECO:0000259" key="4">
    <source>
        <dbReference type="Pfam" id="PF06725"/>
    </source>
</evidence>
<keyword evidence="1 2" id="KW-0732">Signal</keyword>
<evidence type="ECO:0000256" key="1">
    <source>
        <dbReference type="ARBA" id="ARBA00022729"/>
    </source>
</evidence>
<sequence>MLTPLKKIVVFTAAAGMMVSAPFMAQASMGEQTLHYGMKNSDVRELQFALKNQGYFDFHTATGYYGTITVAAVKSFQRAKGLDVDGIAGPKTFKALNTSGENARQGKVMTVESSAYTANCAGCSGVTSQGINLKENPGAKVISVDPSVIPLGSRVYVEGYGTAIAGDTGGAIKGKKIDVFFPEREQALQWGRKNVTVKVIE</sequence>
<dbReference type="PANTHER" id="PTHR39160:SF4">
    <property type="entry name" value="RESUSCITATION-PROMOTING FACTOR RPFB"/>
    <property type="match status" value="1"/>
</dbReference>
<dbReference type="InterPro" id="IPR036366">
    <property type="entry name" value="PGBDSf"/>
</dbReference>
<dbReference type="Pfam" id="PF01471">
    <property type="entry name" value="PG_binding_1"/>
    <property type="match status" value="1"/>
</dbReference>
<feature type="domain" description="Peptidoglycan binding-like" evidence="3">
    <location>
        <begin position="40"/>
        <end position="96"/>
    </location>
</feature>
<name>A0A848CWJ4_ANEAE</name>
<dbReference type="CDD" id="cd22786">
    <property type="entry name" value="DPBB_YuiC-like"/>
    <property type="match status" value="1"/>
</dbReference>
<evidence type="ECO:0000313" key="5">
    <source>
        <dbReference type="EMBL" id="NME97736.1"/>
    </source>
</evidence>
<feature type="chain" id="PRO_5039423646" description="3D (Asp-Asp-Asp) domain-containing protein" evidence="2">
    <location>
        <begin position="26"/>
        <end position="201"/>
    </location>
</feature>
<dbReference type="AlphaFoldDB" id="A0A848CWJ4"/>
<dbReference type="PANTHER" id="PTHR39160">
    <property type="entry name" value="CELL WALL-BINDING PROTEIN YOCH"/>
    <property type="match status" value="1"/>
</dbReference>
<dbReference type="InterPro" id="IPR010611">
    <property type="entry name" value="3D_dom"/>
</dbReference>
<dbReference type="InterPro" id="IPR036908">
    <property type="entry name" value="RlpA-like_sf"/>
</dbReference>
<dbReference type="GO" id="GO:0009254">
    <property type="term" value="P:peptidoglycan turnover"/>
    <property type="evidence" value="ECO:0007669"/>
    <property type="project" value="InterPro"/>
</dbReference>
<evidence type="ECO:0000256" key="2">
    <source>
        <dbReference type="SAM" id="SignalP"/>
    </source>
</evidence>
<evidence type="ECO:0008006" key="7">
    <source>
        <dbReference type="Google" id="ProtNLM"/>
    </source>
</evidence>
<dbReference type="EMBL" id="JABAGO010000006">
    <property type="protein sequence ID" value="NME97736.1"/>
    <property type="molecule type" value="Genomic_DNA"/>
</dbReference>
<feature type="domain" description="3D" evidence="4">
    <location>
        <begin position="140"/>
        <end position="200"/>
    </location>
</feature>
<evidence type="ECO:0000259" key="3">
    <source>
        <dbReference type="Pfam" id="PF01471"/>
    </source>
</evidence>
<dbReference type="GO" id="GO:0004553">
    <property type="term" value="F:hydrolase activity, hydrolyzing O-glycosyl compounds"/>
    <property type="evidence" value="ECO:0007669"/>
    <property type="project" value="InterPro"/>
</dbReference>
<dbReference type="SUPFAM" id="SSF50685">
    <property type="entry name" value="Barwin-like endoglucanases"/>
    <property type="match status" value="1"/>
</dbReference>
<dbReference type="RefSeq" id="WP_168974733.1">
    <property type="nucleotide sequence ID" value="NZ_JABAGO010000006.1"/>
</dbReference>
<accession>A0A848CWJ4</accession>